<keyword evidence="2" id="KW-1185">Reference proteome</keyword>
<evidence type="ECO:0000313" key="2">
    <source>
        <dbReference type="Proteomes" id="UP001438953"/>
    </source>
</evidence>
<sequence length="224" mass="24858">MMMTDVRRDRIVAAGPRVMSVRSALEWAFGPENARMDFDHSGAHEFDRVGVSPEWRMMQQAKLGCRIDGGGAGPAPHVHPDAAMIAAAVEALELNPMFGREMAVLVATHARAGTAPDWRGSARRHVVPVGWDFDKEGNQTALEQKGDVWAYRHPTCRNRLELRSKFCPISYVGGGAETGARRRAYLDWYGALLEVSMQLRVPGYLDTIRVTSSLPLLSPWKNKC</sequence>
<reference evidence="1 2" key="1">
    <citation type="submission" date="2024-06" db="EMBL/GenBank/DDBJ databases">
        <title>Thioclava kandeliae sp. nov. from a rhizosphere soil sample of Kandelia candel in a mangrove.</title>
        <authorList>
            <person name="Mu T."/>
        </authorList>
    </citation>
    <scope>NUCLEOTIDE SEQUENCE [LARGE SCALE GENOMIC DNA]</scope>
    <source>
        <strain evidence="1 2">CPCC 100088</strain>
    </source>
</reference>
<name>A0ABV1SIC0_9RHOB</name>
<organism evidence="1 2">
    <name type="scientific">Thioclava kandeliae</name>
    <dbReference type="NCBI Taxonomy" id="3070818"/>
    <lineage>
        <taxon>Bacteria</taxon>
        <taxon>Pseudomonadati</taxon>
        <taxon>Pseudomonadota</taxon>
        <taxon>Alphaproteobacteria</taxon>
        <taxon>Rhodobacterales</taxon>
        <taxon>Paracoccaceae</taxon>
        <taxon>Thioclava</taxon>
    </lineage>
</organism>
<dbReference type="EMBL" id="JAYWLC010000009">
    <property type="protein sequence ID" value="MER5172654.1"/>
    <property type="molecule type" value="Genomic_DNA"/>
</dbReference>
<gene>
    <name evidence="1" type="ORF">VSX56_12810</name>
</gene>
<accession>A0ABV1SIC0</accession>
<comment type="caution">
    <text evidence="1">The sequence shown here is derived from an EMBL/GenBank/DDBJ whole genome shotgun (WGS) entry which is preliminary data.</text>
</comment>
<proteinExistence type="predicted"/>
<dbReference type="Proteomes" id="UP001438953">
    <property type="component" value="Unassembled WGS sequence"/>
</dbReference>
<protein>
    <submittedName>
        <fullName evidence="1">Uncharacterized protein</fullName>
    </submittedName>
</protein>
<evidence type="ECO:0000313" key="1">
    <source>
        <dbReference type="EMBL" id="MER5172654.1"/>
    </source>
</evidence>
<dbReference type="RefSeq" id="WP_350937604.1">
    <property type="nucleotide sequence ID" value="NZ_JAYWLC010000009.1"/>
</dbReference>